<feature type="compositionally biased region" description="Pro residues" evidence="3">
    <location>
        <begin position="300"/>
        <end position="309"/>
    </location>
</feature>
<evidence type="ECO:0000256" key="3">
    <source>
        <dbReference type="SAM" id="MobiDB-lite"/>
    </source>
</evidence>
<sequence length="1388" mass="150882">MPPAAPPLPTKFPCWCKAVYSWGGETKRDLGFIEGDLIECLNAGDGAWWMGRLRRDRRAVGLFPSNFVELLDESQWPGAARSTAGGGGMARSGTTAAQNPKPTPQKQKSTFRKPFQAYYNAGAPNPAAAARERLERSGAGTVSSGRADSQRRHKPYSSMKHATPPGSSPNPSPRNSIENVSRVPPLPDRHGSGLRNRASSPLPPRQDHSHMRAVSPAPPHHADYRPTSRAVSPGPPQHYRAVSPAPPPQHHRAVSPAPPQQYRAASPAPPQQYRAVSPVPQHYRPPSRGVSPAPYQQYYPPSPGLPPTTPRQQYQAYSPAASPVPDMQYQPYRPTSRGPSPAPFEDEIGEASPPPPPPPPHRILRAQTARAPSPSPQHISRGPSPAPYNEDGYRSGYHTPVSHSPVPPRQGMNLTPSPVTNAMNDVMTSLEDMTVSRRDPSPARARTPVDPWSPAAFGEAFSNQRSLRPNTSLGLGIQEDNMAPAQLETQGRANTVGPQPDGPPQVGNYVQRMEERLRMLSSRSPAPQDELFIPDDQEGPPPAPPPKNPKHQRPRTSYGDPRHEPSMYETRSQSSVGDHAQDGVFRKPTLKHRKSAYEIAKQGLGRTFTTKTNATNSTEATNSTGHTIWSGTSAGAVSATSSGSFARRKWGIGGTVRETRERSKSVVEISRPRAGSRVGSNESRPETPFSGGISYHSSHATSQQQQSSNTDWTGNVAEPGGLLGGLTSPKPKRTGFFKKMISSAKANAANARNTISSSPSRPASRGAGILPNGITSIAGGSAASHSTGNVAKDLVLGGSVDWVQVRRDVNRSNSLSKNERIERAERCQMNDIVVINPIEVLLESVEGDEGLDGLPVVEPLDFSQCNLALVDKNARFIQDLPPMTNPASLAHGYVCRPYRSDVQRLRAIFTWVSERIIWEDDYEGDVDTRRVIQTKRGCSEEIAVLVMEMCMAVGLHAEVIRGYLKAPGEELDFEVVAHPNHWWNAVIVDGEWRIMDCSLANPTNPRRMSYSSAGQQVAEGGYFLARPSEICYTHVPLLPESQHIVPPLPHEVLMALPCACPPYFMNDVQIADFDTSLLNLENLEMAHIHFFVPEDVEAVAEVEARVFARDGDGDYFESGDTCRKRALCQPEWIGGRKRYTVKAVLPGDEGHATLKVFCGKRGLMHSIKSNPHPLAFALPLTHTGQNPPYDFVTIHPTPHAQRHDLYVAQPQCARLAVNNTFVFVIRQHPSSLTYTHTPSSAHHAHSQSTNSAIMSSGRISPNPFARPTSALSMISANASNAGSVFSASSSGSDPINSTKTAPGASMKPAKLAIQSPSGKIIRLMRKSEHMLSNSHGAGVGGASEVEREGGDGSVWETIIKIGERGTWRGLVLADRSARWCVFAEWECF</sequence>
<evidence type="ECO:0000256" key="2">
    <source>
        <dbReference type="PROSITE-ProRule" id="PRU00192"/>
    </source>
</evidence>
<feature type="region of interest" description="Disordered" evidence="3">
    <location>
        <begin position="657"/>
        <end position="729"/>
    </location>
</feature>
<feature type="domain" description="SH3" evidence="4">
    <location>
        <begin position="11"/>
        <end position="73"/>
    </location>
</feature>
<dbReference type="InterPro" id="IPR002931">
    <property type="entry name" value="Transglutaminase-like"/>
</dbReference>
<dbReference type="InterPro" id="IPR001452">
    <property type="entry name" value="SH3_domain"/>
</dbReference>
<reference evidence="5 6" key="1">
    <citation type="journal article" date="2021" name="Nat. Commun.">
        <title>Genetic determinants of endophytism in the Arabidopsis root mycobiome.</title>
        <authorList>
            <person name="Mesny F."/>
            <person name="Miyauchi S."/>
            <person name="Thiergart T."/>
            <person name="Pickel B."/>
            <person name="Atanasova L."/>
            <person name="Karlsson M."/>
            <person name="Huettel B."/>
            <person name="Barry K.W."/>
            <person name="Haridas S."/>
            <person name="Chen C."/>
            <person name="Bauer D."/>
            <person name="Andreopoulos W."/>
            <person name="Pangilinan J."/>
            <person name="LaButti K."/>
            <person name="Riley R."/>
            <person name="Lipzen A."/>
            <person name="Clum A."/>
            <person name="Drula E."/>
            <person name="Henrissat B."/>
            <person name="Kohler A."/>
            <person name="Grigoriev I.V."/>
            <person name="Martin F.M."/>
            <person name="Hacquard S."/>
        </authorList>
    </citation>
    <scope>NUCLEOTIDE SEQUENCE [LARGE SCALE GENOMIC DNA]</scope>
    <source>
        <strain evidence="5 6">MPI-SDFR-AT-0080</strain>
    </source>
</reference>
<evidence type="ECO:0000313" key="6">
    <source>
        <dbReference type="Proteomes" id="UP000774617"/>
    </source>
</evidence>
<dbReference type="InterPro" id="IPR035553">
    <property type="entry name" value="Cyk3_SH3"/>
</dbReference>
<dbReference type="Pfam" id="PF07653">
    <property type="entry name" value="SH3_2"/>
    <property type="match status" value="1"/>
</dbReference>
<dbReference type="SUPFAM" id="SSF54001">
    <property type="entry name" value="Cysteine proteinases"/>
    <property type="match status" value="1"/>
</dbReference>
<feature type="compositionally biased region" description="Polar residues" evidence="3">
    <location>
        <begin position="92"/>
        <end position="108"/>
    </location>
</feature>
<feature type="compositionally biased region" description="Low complexity" evidence="3">
    <location>
        <begin position="1234"/>
        <end position="1252"/>
    </location>
</feature>
<organism evidence="5 6">
    <name type="scientific">Macrophomina phaseolina</name>
    <dbReference type="NCBI Taxonomy" id="35725"/>
    <lineage>
        <taxon>Eukaryota</taxon>
        <taxon>Fungi</taxon>
        <taxon>Dikarya</taxon>
        <taxon>Ascomycota</taxon>
        <taxon>Pezizomycotina</taxon>
        <taxon>Dothideomycetes</taxon>
        <taxon>Dothideomycetes incertae sedis</taxon>
        <taxon>Botryosphaeriales</taxon>
        <taxon>Botryosphaeriaceae</taxon>
        <taxon>Macrophomina</taxon>
    </lineage>
</organism>
<keyword evidence="6" id="KW-1185">Reference proteome</keyword>
<dbReference type="Proteomes" id="UP000774617">
    <property type="component" value="Unassembled WGS sequence"/>
</dbReference>
<feature type="compositionally biased region" description="Low complexity" evidence="3">
    <location>
        <begin position="496"/>
        <end position="507"/>
    </location>
</feature>
<dbReference type="EMBL" id="JAGTJR010000025">
    <property type="protein sequence ID" value="KAH7042591.1"/>
    <property type="molecule type" value="Genomic_DNA"/>
</dbReference>
<evidence type="ECO:0000256" key="1">
    <source>
        <dbReference type="ARBA" id="ARBA00022443"/>
    </source>
</evidence>
<feature type="region of interest" description="Disordered" evidence="3">
    <location>
        <begin position="1234"/>
        <end position="1261"/>
    </location>
</feature>
<feature type="compositionally biased region" description="Low complexity" evidence="3">
    <location>
        <begin position="694"/>
        <end position="708"/>
    </location>
</feature>
<keyword evidence="1 2" id="KW-0728">SH3 domain</keyword>
<feature type="region of interest" description="Disordered" evidence="3">
    <location>
        <begin position="1285"/>
        <end position="1309"/>
    </location>
</feature>
<dbReference type="PANTHER" id="PTHR46333">
    <property type="entry name" value="CYTOKINESIS PROTEIN 3"/>
    <property type="match status" value="1"/>
</dbReference>
<dbReference type="InterPro" id="IPR056409">
    <property type="entry name" value="Ig_CYK3_C"/>
</dbReference>
<dbReference type="PANTHER" id="PTHR46333:SF2">
    <property type="entry name" value="CYTOKINESIS PROTEIN 3"/>
    <property type="match status" value="1"/>
</dbReference>
<feature type="region of interest" description="Disordered" evidence="3">
    <location>
        <begin position="434"/>
        <end position="507"/>
    </location>
</feature>
<dbReference type="SMART" id="SM00460">
    <property type="entry name" value="TGc"/>
    <property type="match status" value="1"/>
</dbReference>
<feature type="region of interest" description="Disordered" evidence="3">
    <location>
        <begin position="748"/>
        <end position="768"/>
    </location>
</feature>
<dbReference type="Pfam" id="PF24584">
    <property type="entry name" value="Ig_CYK3_C"/>
    <property type="match status" value="2"/>
</dbReference>
<evidence type="ECO:0000259" key="4">
    <source>
        <dbReference type="PROSITE" id="PS50002"/>
    </source>
</evidence>
<dbReference type="PROSITE" id="PS50002">
    <property type="entry name" value="SH3"/>
    <property type="match status" value="1"/>
</dbReference>
<dbReference type="PRINTS" id="PR01217">
    <property type="entry name" value="PRICHEXTENSN"/>
</dbReference>
<feature type="region of interest" description="Disordered" evidence="3">
    <location>
        <begin position="519"/>
        <end position="591"/>
    </location>
</feature>
<dbReference type="Gene3D" id="2.30.30.40">
    <property type="entry name" value="SH3 Domains"/>
    <property type="match status" value="1"/>
</dbReference>
<evidence type="ECO:0000313" key="5">
    <source>
        <dbReference type="EMBL" id="KAH7042591.1"/>
    </source>
</evidence>
<accession>A0ABQ8G2F1</accession>
<dbReference type="InterPro" id="IPR036028">
    <property type="entry name" value="SH3-like_dom_sf"/>
</dbReference>
<name>A0ABQ8G2F1_9PEZI</name>
<feature type="compositionally biased region" description="Polar residues" evidence="3">
    <location>
        <begin position="412"/>
        <end position="422"/>
    </location>
</feature>
<dbReference type="CDD" id="cd11889">
    <property type="entry name" value="SH3_Cyk3p-like"/>
    <property type="match status" value="1"/>
</dbReference>
<feature type="compositionally biased region" description="Polar residues" evidence="3">
    <location>
        <begin position="461"/>
        <end position="473"/>
    </location>
</feature>
<gene>
    <name evidence="5" type="ORF">B0J12DRAFT_579396</name>
</gene>
<proteinExistence type="predicted"/>
<feature type="region of interest" description="Disordered" evidence="3">
    <location>
        <begin position="77"/>
        <end position="110"/>
    </location>
</feature>
<feature type="compositionally biased region" description="Pro residues" evidence="3">
    <location>
        <begin position="352"/>
        <end position="361"/>
    </location>
</feature>
<dbReference type="InterPro" id="IPR038765">
    <property type="entry name" value="Papain-like_cys_pep_sf"/>
</dbReference>
<comment type="caution">
    <text evidence="5">The sequence shown here is derived from an EMBL/GenBank/DDBJ whole genome shotgun (WGS) entry which is preliminary data.</text>
</comment>
<dbReference type="SMART" id="SM00326">
    <property type="entry name" value="SH3"/>
    <property type="match status" value="1"/>
</dbReference>
<dbReference type="Gene3D" id="3.10.620.30">
    <property type="match status" value="1"/>
</dbReference>
<dbReference type="Pfam" id="PF01841">
    <property type="entry name" value="Transglut_core"/>
    <property type="match status" value="1"/>
</dbReference>
<dbReference type="SUPFAM" id="SSF50044">
    <property type="entry name" value="SH3-domain"/>
    <property type="match status" value="1"/>
</dbReference>
<protein>
    <submittedName>
        <fullName evidence="5">Cytokinesis protein Cyk3</fullName>
    </submittedName>
</protein>
<feature type="region of interest" description="Disordered" evidence="3">
    <location>
        <begin position="132"/>
        <end position="422"/>
    </location>
</feature>
<dbReference type="InterPro" id="IPR052557">
    <property type="entry name" value="CAP/Cytokinesis_protein"/>
</dbReference>